<protein>
    <submittedName>
        <fullName evidence="4">Hydrogenase nickel incorporation protein HypA/HybF</fullName>
    </submittedName>
</protein>
<dbReference type="Proteomes" id="UP000183047">
    <property type="component" value="Unassembled WGS sequence"/>
</dbReference>
<dbReference type="Gene3D" id="3.30.2320.80">
    <property type="match status" value="1"/>
</dbReference>
<proteinExistence type="predicted"/>
<dbReference type="GO" id="GO:0008270">
    <property type="term" value="F:zinc ion binding"/>
    <property type="evidence" value="ECO:0007669"/>
    <property type="project" value="TreeGrafter"/>
</dbReference>
<evidence type="ECO:0000256" key="2">
    <source>
        <dbReference type="ARBA" id="ARBA00022723"/>
    </source>
</evidence>
<evidence type="ECO:0000313" key="4">
    <source>
        <dbReference type="EMBL" id="SCY06832.1"/>
    </source>
</evidence>
<dbReference type="AlphaFoldDB" id="A0A1G5CWP2"/>
<dbReference type="PIRSF" id="PIRSF004761">
    <property type="entry name" value="Hydrgn_mat_HypA"/>
    <property type="match status" value="1"/>
</dbReference>
<dbReference type="Pfam" id="PF01155">
    <property type="entry name" value="HypA"/>
    <property type="match status" value="1"/>
</dbReference>
<organism evidence="4 5">
    <name type="scientific">Butyrivibrio hungatei</name>
    <dbReference type="NCBI Taxonomy" id="185008"/>
    <lineage>
        <taxon>Bacteria</taxon>
        <taxon>Bacillati</taxon>
        <taxon>Bacillota</taxon>
        <taxon>Clostridia</taxon>
        <taxon>Lachnospirales</taxon>
        <taxon>Lachnospiraceae</taxon>
        <taxon>Butyrivibrio</taxon>
    </lineage>
</organism>
<dbReference type="PANTHER" id="PTHR34535">
    <property type="entry name" value="HYDROGENASE MATURATION FACTOR HYPA"/>
    <property type="match status" value="1"/>
</dbReference>
<sequence>MAMDSAKDSKIKSIHVLVGKTSGILPYYLNKYYTKAVEGTPLAGSELICEEVPVKALCEECGKEYFPDKSNRYLCPNCGGKRAKIIEGKDIVIKSITVED</sequence>
<dbReference type="PANTHER" id="PTHR34535:SF3">
    <property type="entry name" value="HYDROGENASE MATURATION FACTOR HYPA"/>
    <property type="match status" value="1"/>
</dbReference>
<gene>
    <name evidence="4" type="ORF">SAMN02910451_01264</name>
</gene>
<accession>A0A1G5CWP2</accession>
<dbReference type="GO" id="GO:0016151">
    <property type="term" value="F:nickel cation binding"/>
    <property type="evidence" value="ECO:0007669"/>
    <property type="project" value="InterPro"/>
</dbReference>
<dbReference type="GO" id="GO:0051604">
    <property type="term" value="P:protein maturation"/>
    <property type="evidence" value="ECO:0007669"/>
    <property type="project" value="InterPro"/>
</dbReference>
<keyword evidence="2" id="KW-0479">Metal-binding</keyword>
<reference evidence="5" key="1">
    <citation type="submission" date="2016-10" db="EMBL/GenBank/DDBJ databases">
        <authorList>
            <person name="Varghese N."/>
            <person name="Submissions S."/>
        </authorList>
    </citation>
    <scope>NUCLEOTIDE SEQUENCE [LARGE SCALE GENOMIC DNA]</scope>
    <source>
        <strain evidence="5">XBD2006</strain>
    </source>
</reference>
<dbReference type="InterPro" id="IPR000688">
    <property type="entry name" value="HypA/HybF"/>
</dbReference>
<name>A0A1G5CWP2_9FIRM</name>
<evidence type="ECO:0000256" key="3">
    <source>
        <dbReference type="ARBA" id="ARBA00022833"/>
    </source>
</evidence>
<keyword evidence="1" id="KW-0533">Nickel</keyword>
<keyword evidence="5" id="KW-1185">Reference proteome</keyword>
<dbReference type="EMBL" id="FMUR01000007">
    <property type="protein sequence ID" value="SCY06832.1"/>
    <property type="molecule type" value="Genomic_DNA"/>
</dbReference>
<keyword evidence="3" id="KW-0862">Zinc</keyword>
<evidence type="ECO:0000256" key="1">
    <source>
        <dbReference type="ARBA" id="ARBA00022596"/>
    </source>
</evidence>
<evidence type="ECO:0000313" key="5">
    <source>
        <dbReference type="Proteomes" id="UP000183047"/>
    </source>
</evidence>